<dbReference type="PANTHER" id="PTHR43877">
    <property type="entry name" value="AMINOALKYLPHOSPHONATE N-ACETYLTRANSFERASE-RELATED-RELATED"/>
    <property type="match status" value="1"/>
</dbReference>
<feature type="domain" description="N-acetyltransferase" evidence="3">
    <location>
        <begin position="26"/>
        <end position="192"/>
    </location>
</feature>
<dbReference type="GO" id="GO:0016747">
    <property type="term" value="F:acyltransferase activity, transferring groups other than amino-acyl groups"/>
    <property type="evidence" value="ECO:0007669"/>
    <property type="project" value="InterPro"/>
</dbReference>
<evidence type="ECO:0000313" key="6">
    <source>
        <dbReference type="Proteomes" id="UP000245060"/>
    </source>
</evidence>
<reference evidence="5" key="3">
    <citation type="journal article" date="2022" name="Microbiol. Resour. Announc.">
        <title>Draft Genome Sequences of Eight Mycobacterium montefiorense Strains Isolated from Salamanders in Captivity.</title>
        <authorList>
            <person name="Komine T."/>
            <person name="Ihara H."/>
            <person name="Fukano H."/>
            <person name="Hoshino Y."/>
            <person name="Kurata O."/>
            <person name="Wada S."/>
        </authorList>
    </citation>
    <scope>NUCLEOTIDE SEQUENCE</scope>
    <source>
        <strain evidence="5">NJB18185</strain>
    </source>
</reference>
<protein>
    <submittedName>
        <fullName evidence="5">N-acetyltransferase</fullName>
    </submittedName>
</protein>
<reference evidence="5" key="4">
    <citation type="submission" date="2022-04" db="EMBL/GenBank/DDBJ databases">
        <authorList>
            <person name="Komine T."/>
            <person name="Fukano H."/>
            <person name="Wada S."/>
        </authorList>
    </citation>
    <scope>NUCLEOTIDE SEQUENCE</scope>
    <source>
        <strain evidence="5">NJB18185</strain>
    </source>
</reference>
<dbReference type="InterPro" id="IPR050832">
    <property type="entry name" value="Bact_Acetyltransf"/>
</dbReference>
<evidence type="ECO:0000259" key="3">
    <source>
        <dbReference type="PROSITE" id="PS51186"/>
    </source>
</evidence>
<dbReference type="Pfam" id="PF00583">
    <property type="entry name" value="Acetyltransf_1"/>
    <property type="match status" value="1"/>
</dbReference>
<dbReference type="GeneID" id="97438214"/>
<proteinExistence type="predicted"/>
<reference evidence="6" key="2">
    <citation type="submission" date="2018-04" db="EMBL/GenBank/DDBJ databases">
        <title>Draft genome sequence of Mycobacterium montefiorense isolated from Japanese black salamander.</title>
        <authorList>
            <person name="Fukano H."/>
            <person name="Yoshida M."/>
            <person name="Shimizu A."/>
            <person name="Iwao H."/>
            <person name="Kurata O."/>
            <person name="Katayama Y."/>
            <person name="Omatsu T."/>
            <person name="Mizutani T."/>
            <person name="Wada S."/>
            <person name="Hoshino Y."/>
        </authorList>
    </citation>
    <scope>NUCLEOTIDE SEQUENCE [LARGE SCALE GENOMIC DNA]</scope>
    <source>
        <strain evidence="6">BS</strain>
    </source>
</reference>
<organism evidence="5 7">
    <name type="scientific">Mycobacterium montefiorense</name>
    <dbReference type="NCBI Taxonomy" id="154654"/>
    <lineage>
        <taxon>Bacteria</taxon>
        <taxon>Bacillati</taxon>
        <taxon>Actinomycetota</taxon>
        <taxon>Actinomycetes</taxon>
        <taxon>Mycobacteriales</taxon>
        <taxon>Mycobacteriaceae</taxon>
        <taxon>Mycobacterium</taxon>
        <taxon>Mycobacterium simiae complex</taxon>
    </lineage>
</organism>
<keyword evidence="6" id="KW-1185">Reference proteome</keyword>
<evidence type="ECO:0000256" key="1">
    <source>
        <dbReference type="ARBA" id="ARBA00022679"/>
    </source>
</evidence>
<reference evidence="4" key="1">
    <citation type="journal article" date="2018" name="Genome Announc.">
        <title>Draft Genome Sequence of Mycobacterium montefiorense Isolated from Japanese Black Salamander (Hynobius nigrescens).</title>
        <authorList>
            <person name="Fukano H."/>
            <person name="Yoshida M."/>
            <person name="Shimizu A."/>
            <person name="Iwao H."/>
            <person name="Katayama Y."/>
            <person name="Omatsu T."/>
            <person name="Mizutani T."/>
            <person name="Kurata O."/>
            <person name="Wada S."/>
            <person name="Hoshino Y."/>
        </authorList>
    </citation>
    <scope>NUCLEOTIDE SEQUENCE</scope>
    <source>
        <strain evidence="4">BS</strain>
    </source>
</reference>
<evidence type="ECO:0000313" key="4">
    <source>
        <dbReference type="EMBL" id="GBG38941.1"/>
    </source>
</evidence>
<dbReference type="PROSITE" id="PS51186">
    <property type="entry name" value="GNAT"/>
    <property type="match status" value="1"/>
</dbReference>
<dbReference type="InterPro" id="IPR016181">
    <property type="entry name" value="Acyl_CoA_acyltransferase"/>
</dbReference>
<dbReference type="EMBL" id="BQYH01000005">
    <property type="protein sequence ID" value="GKU71193.1"/>
    <property type="molecule type" value="Genomic_DNA"/>
</dbReference>
<dbReference type="SUPFAM" id="SSF55729">
    <property type="entry name" value="Acyl-CoA N-acyltransferases (Nat)"/>
    <property type="match status" value="1"/>
</dbReference>
<dbReference type="InterPro" id="IPR000182">
    <property type="entry name" value="GNAT_dom"/>
</dbReference>
<sequence length="192" mass="21227">MTARRARNINGGCRVPRSGVDTANMPSVRRAVPADAHDVAGVHIRSWQWAYQGLLAQEYLDGLEPEAWATRYTFGRMGFALPSTQVAVEGSTVCGLVTTGLCRDGDLSNFGELMAIYVDPPYLRSGVGRLLMTAARLRLRRVGVSNAALWVLDGNARARRFYERDGWGCDGTHRTSVYGDEPVDEVRYRCTL</sequence>
<evidence type="ECO:0000256" key="2">
    <source>
        <dbReference type="ARBA" id="ARBA00023315"/>
    </source>
</evidence>
<evidence type="ECO:0000313" key="5">
    <source>
        <dbReference type="EMBL" id="GKU71193.1"/>
    </source>
</evidence>
<dbReference type="Gene3D" id="3.40.630.30">
    <property type="match status" value="1"/>
</dbReference>
<comment type="caution">
    <text evidence="5">The sequence shown here is derived from an EMBL/GenBank/DDBJ whole genome shotgun (WGS) entry which is preliminary data.</text>
</comment>
<name>A0AA37PKF9_9MYCO</name>
<dbReference type="Proteomes" id="UP001139505">
    <property type="component" value="Unassembled WGS sequence"/>
</dbReference>
<keyword evidence="1" id="KW-0808">Transferase</keyword>
<dbReference type="CDD" id="cd04301">
    <property type="entry name" value="NAT_SF"/>
    <property type="match status" value="1"/>
</dbReference>
<dbReference type="Proteomes" id="UP000245060">
    <property type="component" value="Unassembled WGS sequence"/>
</dbReference>
<gene>
    <name evidence="4" type="ORF">MmonteBS_33130</name>
    <name evidence="5" type="ORF">NJB18185_09690</name>
</gene>
<keyword evidence="2" id="KW-0012">Acyltransferase</keyword>
<evidence type="ECO:0000313" key="7">
    <source>
        <dbReference type="Proteomes" id="UP001139505"/>
    </source>
</evidence>
<accession>A0AA37PKF9</accession>
<dbReference type="EMBL" id="BFCH01000018">
    <property type="protein sequence ID" value="GBG38941.1"/>
    <property type="molecule type" value="Genomic_DNA"/>
</dbReference>
<dbReference type="RefSeq" id="WP_235616790.1">
    <property type="nucleotide sequence ID" value="NZ_BFCH01000018.1"/>
</dbReference>
<dbReference type="AlphaFoldDB" id="A0AA37PKF9"/>